<evidence type="ECO:0000313" key="2">
    <source>
        <dbReference type="EMBL" id="CAK7217101.1"/>
    </source>
</evidence>
<dbReference type="PANTHER" id="PTHR42093:SF1">
    <property type="match status" value="1"/>
</dbReference>
<dbReference type="EMBL" id="CAWUHC010000019">
    <property type="protein sequence ID" value="CAK7217101.1"/>
    <property type="molecule type" value="Genomic_DNA"/>
</dbReference>
<sequence length="161" mass="17932">MSSDDAYAAFLDKANEDPNAGRSKPEGKDSKAAQSKFSAHAKQVPQKLVTAAKDRFYSSESDEPFIPVCFDLGKAKSLPNEDDFISITDSEHSADNITILDPVDWDKQGEYKPLIDELREQSKGNDVRVYRVQVDSTRVEYWVVSTHDGNLLGFKAKAIES</sequence>
<reference evidence="2 3" key="1">
    <citation type="submission" date="2024-01" db="EMBL/GenBank/DDBJ databases">
        <authorList>
            <person name="Allen C."/>
            <person name="Tagirdzhanova G."/>
        </authorList>
    </citation>
    <scope>NUCLEOTIDE SEQUENCE [LARGE SCALE GENOMIC DNA]</scope>
</reference>
<dbReference type="Pfam" id="PF23151">
    <property type="entry name" value="NuiA_2"/>
    <property type="match status" value="1"/>
</dbReference>
<evidence type="ECO:0000256" key="1">
    <source>
        <dbReference type="SAM" id="MobiDB-lite"/>
    </source>
</evidence>
<protein>
    <submittedName>
        <fullName evidence="2">Uncharacterized protein</fullName>
    </submittedName>
</protein>
<accession>A0ABP0BD25</accession>
<evidence type="ECO:0000313" key="3">
    <source>
        <dbReference type="Proteomes" id="UP001642406"/>
    </source>
</evidence>
<organism evidence="2 3">
    <name type="scientific">Sporothrix bragantina</name>
    <dbReference type="NCBI Taxonomy" id="671064"/>
    <lineage>
        <taxon>Eukaryota</taxon>
        <taxon>Fungi</taxon>
        <taxon>Dikarya</taxon>
        <taxon>Ascomycota</taxon>
        <taxon>Pezizomycotina</taxon>
        <taxon>Sordariomycetes</taxon>
        <taxon>Sordariomycetidae</taxon>
        <taxon>Ophiostomatales</taxon>
        <taxon>Ophiostomataceae</taxon>
        <taxon>Sporothrix</taxon>
    </lineage>
</organism>
<gene>
    <name evidence="2" type="ORF">SBRCBS47491_003048</name>
</gene>
<dbReference type="Gene3D" id="3.40.1460.10">
    <property type="entry name" value="Nuclease A inhibitor-like"/>
    <property type="match status" value="1"/>
</dbReference>
<dbReference type="PANTHER" id="PTHR42093">
    <property type="match status" value="1"/>
</dbReference>
<keyword evidence="3" id="KW-1185">Reference proteome</keyword>
<dbReference type="InterPro" id="IPR056539">
    <property type="entry name" value="NuiA-like"/>
</dbReference>
<dbReference type="Proteomes" id="UP001642406">
    <property type="component" value="Unassembled WGS sequence"/>
</dbReference>
<comment type="caution">
    <text evidence="2">The sequence shown here is derived from an EMBL/GenBank/DDBJ whole genome shotgun (WGS) entry which is preliminary data.</text>
</comment>
<feature type="region of interest" description="Disordered" evidence="1">
    <location>
        <begin position="1"/>
        <end position="44"/>
    </location>
</feature>
<name>A0ABP0BD25_9PEZI</name>
<proteinExistence type="predicted"/>